<dbReference type="InterPro" id="IPR011761">
    <property type="entry name" value="ATP-grasp"/>
</dbReference>
<keyword evidence="2" id="KW-1185">Reference proteome</keyword>
<accession>A0ABV6V9G3</accession>
<dbReference type="PROSITE" id="PS50975">
    <property type="entry name" value="ATP_GRASP"/>
    <property type="match status" value="1"/>
</dbReference>
<protein>
    <submittedName>
        <fullName evidence="1">Acetyl-CoA carboxylase biotin carboxylase subunit family protein</fullName>
    </submittedName>
</protein>
<dbReference type="Gene3D" id="3.30.470.20">
    <property type="entry name" value="ATP-grasp fold, B domain"/>
    <property type="match status" value="1"/>
</dbReference>
<gene>
    <name evidence="1" type="ORF">ACEZDG_13400</name>
</gene>
<dbReference type="EMBL" id="JBHEZX010000005">
    <property type="protein sequence ID" value="MFC1410263.1"/>
    <property type="molecule type" value="Genomic_DNA"/>
</dbReference>
<reference evidence="1 2" key="1">
    <citation type="submission" date="2024-09" db="EMBL/GenBank/DDBJ databases">
        <authorList>
            <person name="Lee S.D."/>
        </authorList>
    </citation>
    <scope>NUCLEOTIDE SEQUENCE [LARGE SCALE GENOMIC DNA]</scope>
    <source>
        <strain evidence="1 2">N1-1</strain>
    </source>
</reference>
<dbReference type="Pfam" id="PF13535">
    <property type="entry name" value="ATP-grasp_4"/>
    <property type="match status" value="1"/>
</dbReference>
<dbReference type="InterPro" id="IPR052032">
    <property type="entry name" value="ATP-dep_AA_Ligase"/>
</dbReference>
<evidence type="ECO:0000313" key="2">
    <source>
        <dbReference type="Proteomes" id="UP001592582"/>
    </source>
</evidence>
<dbReference type="SUPFAM" id="SSF56059">
    <property type="entry name" value="Glutathione synthetase ATP-binding domain-like"/>
    <property type="match status" value="1"/>
</dbReference>
<comment type="caution">
    <text evidence="1">The sequence shown here is derived from an EMBL/GenBank/DDBJ whole genome shotgun (WGS) entry which is preliminary data.</text>
</comment>
<dbReference type="Proteomes" id="UP001592582">
    <property type="component" value="Unassembled WGS sequence"/>
</dbReference>
<evidence type="ECO:0000313" key="1">
    <source>
        <dbReference type="EMBL" id="MFC1410263.1"/>
    </source>
</evidence>
<dbReference type="PANTHER" id="PTHR43585:SF2">
    <property type="entry name" value="ATP-GRASP ENZYME FSQD"/>
    <property type="match status" value="1"/>
</dbReference>
<sequence>MPVLLVVYDSGSVGPARLARAAAENDCELIFLAADSQHARAMVPALEAFGGVVDGAAVPRSELLRTLTAAGVDGIVTFSEFQIGATAELAEDLGLAYHSTADVDAITRKDRQRQRFAERGVDSVRHRTITSVDQIPDALAHVGLPAIIKPIVGASSRHTVAVATAEECRAVAGPFLLAETALLVEELLVGRPTPAPWGDYIAVDCVASGDDVAPVFVTSKFALAEPFRERGGYGARSMVDETGLKEVQELACRAVKALNIRTGLADVEIKLTAAGPRVIEVNGRLGGWVDDLAVRSHTAAPVDLAVRSALGREVGPPTGGDGPIAFHYLVVPPIGATRVRRIGDSAPLTRLAHVDRVAVLAEPGASADWRIGAPASVAAVLGTAEDHGQLAETVAAIERTDWIDYE</sequence>
<dbReference type="PANTHER" id="PTHR43585">
    <property type="entry name" value="FUMIPYRROLE BIOSYNTHESIS PROTEIN C"/>
    <property type="match status" value="1"/>
</dbReference>
<name>A0ABV6V9G3_9ACTN</name>
<organism evidence="1 2">
    <name type="scientific">Streptacidiphilus alkalitolerans</name>
    <dbReference type="NCBI Taxonomy" id="3342712"/>
    <lineage>
        <taxon>Bacteria</taxon>
        <taxon>Bacillati</taxon>
        <taxon>Actinomycetota</taxon>
        <taxon>Actinomycetes</taxon>
        <taxon>Kitasatosporales</taxon>
        <taxon>Streptomycetaceae</taxon>
        <taxon>Streptacidiphilus</taxon>
    </lineage>
</organism>
<proteinExistence type="predicted"/>